<dbReference type="EMBL" id="BARV01005332">
    <property type="protein sequence ID" value="GAI13959.1"/>
    <property type="molecule type" value="Genomic_DNA"/>
</dbReference>
<gene>
    <name evidence="1" type="ORF">S06H3_11160</name>
</gene>
<comment type="caution">
    <text evidence="1">The sequence shown here is derived from an EMBL/GenBank/DDBJ whole genome shotgun (WGS) entry which is preliminary data.</text>
</comment>
<dbReference type="AlphaFoldDB" id="X1N5S8"/>
<feature type="non-terminal residue" evidence="1">
    <location>
        <position position="1"/>
    </location>
</feature>
<sequence>DILTSTVAKPSVLKVRLELPLPANGVSRKLGFPAYSVG</sequence>
<evidence type="ECO:0000313" key="1">
    <source>
        <dbReference type="EMBL" id="GAI13959.1"/>
    </source>
</evidence>
<name>X1N5S8_9ZZZZ</name>
<protein>
    <submittedName>
        <fullName evidence="1">Uncharacterized protein</fullName>
    </submittedName>
</protein>
<organism evidence="1">
    <name type="scientific">marine sediment metagenome</name>
    <dbReference type="NCBI Taxonomy" id="412755"/>
    <lineage>
        <taxon>unclassified sequences</taxon>
        <taxon>metagenomes</taxon>
        <taxon>ecological metagenomes</taxon>
    </lineage>
</organism>
<accession>X1N5S8</accession>
<proteinExistence type="predicted"/>
<reference evidence="1" key="1">
    <citation type="journal article" date="2014" name="Front. Microbiol.">
        <title>High frequency of phylogenetically diverse reductive dehalogenase-homologous genes in deep subseafloor sedimentary metagenomes.</title>
        <authorList>
            <person name="Kawai M."/>
            <person name="Futagami T."/>
            <person name="Toyoda A."/>
            <person name="Takaki Y."/>
            <person name="Nishi S."/>
            <person name="Hori S."/>
            <person name="Arai W."/>
            <person name="Tsubouchi T."/>
            <person name="Morono Y."/>
            <person name="Uchiyama I."/>
            <person name="Ito T."/>
            <person name="Fujiyama A."/>
            <person name="Inagaki F."/>
            <person name="Takami H."/>
        </authorList>
    </citation>
    <scope>NUCLEOTIDE SEQUENCE</scope>
    <source>
        <strain evidence="1">Expedition CK06-06</strain>
    </source>
</reference>